<dbReference type="EMBL" id="HE573026">
    <property type="protein sequence ID" value="CCC51916.1"/>
    <property type="molecule type" value="Genomic_DNA"/>
</dbReference>
<keyword evidence="1" id="KW-0812">Transmembrane</keyword>
<protein>
    <submittedName>
        <fullName evidence="2">Uncharacterized protein</fullName>
    </submittedName>
</protein>
<name>G0U7Q8_TRYVY</name>
<organism evidence="2">
    <name type="scientific">Trypanosoma vivax (strain Y486)</name>
    <dbReference type="NCBI Taxonomy" id="1055687"/>
    <lineage>
        <taxon>Eukaryota</taxon>
        <taxon>Discoba</taxon>
        <taxon>Euglenozoa</taxon>
        <taxon>Kinetoplastea</taxon>
        <taxon>Metakinetoplastina</taxon>
        <taxon>Trypanosomatida</taxon>
        <taxon>Trypanosomatidae</taxon>
        <taxon>Trypanosoma</taxon>
        <taxon>Duttonella</taxon>
    </lineage>
</organism>
<keyword evidence="1" id="KW-0472">Membrane</keyword>
<dbReference type="AlphaFoldDB" id="G0U7Q8"/>
<proteinExistence type="predicted"/>
<keyword evidence="1" id="KW-1133">Transmembrane helix</keyword>
<evidence type="ECO:0000313" key="2">
    <source>
        <dbReference type="EMBL" id="CCC51916.1"/>
    </source>
</evidence>
<accession>G0U7Q8</accession>
<dbReference type="VEuPathDB" id="TriTrypDB:TvY486_1009610"/>
<reference evidence="2" key="1">
    <citation type="journal article" date="2012" name="Proc. Natl. Acad. Sci. U.S.A.">
        <title>Antigenic diversity is generated by distinct evolutionary mechanisms in African trypanosome species.</title>
        <authorList>
            <person name="Jackson A.P."/>
            <person name="Berry A."/>
            <person name="Aslett M."/>
            <person name="Allison H.C."/>
            <person name="Burton P."/>
            <person name="Vavrova-Anderson J."/>
            <person name="Brown R."/>
            <person name="Browne H."/>
            <person name="Corton N."/>
            <person name="Hauser H."/>
            <person name="Gamble J."/>
            <person name="Gilderthorp R."/>
            <person name="Marcello L."/>
            <person name="McQuillan J."/>
            <person name="Otto T.D."/>
            <person name="Quail M.A."/>
            <person name="Sanders M.J."/>
            <person name="van Tonder A."/>
            <person name="Ginger M.L."/>
            <person name="Field M.C."/>
            <person name="Barry J.D."/>
            <person name="Hertz-Fowler C."/>
            <person name="Berriman M."/>
        </authorList>
    </citation>
    <scope>NUCLEOTIDE SEQUENCE</scope>
    <source>
        <strain evidence="2">Y486</strain>
    </source>
</reference>
<sequence>MRMARGRCLISIFFRKLSCTAPVFATFPLLPVVRGTAIAVAFLSLHYRCYLVHFISLFLGFATFFPPDYFLSHLVTLPPTCSFVLCACEQGQLYNLRRASLPPFITVIDSTRSWLSFWFGTKNIVSFYYLNNNKNEK</sequence>
<gene>
    <name evidence="2" type="ORF">TVY486_1009610</name>
</gene>
<evidence type="ECO:0000256" key="1">
    <source>
        <dbReference type="SAM" id="Phobius"/>
    </source>
</evidence>
<feature type="transmembrane region" description="Helical" evidence="1">
    <location>
        <begin position="45"/>
        <end position="65"/>
    </location>
</feature>